<gene>
    <name evidence="2" type="ORF">METZ01_LOCUS291261</name>
</gene>
<dbReference type="InterPro" id="IPR018551">
    <property type="entry name" value="DUF2007"/>
</dbReference>
<organism evidence="2">
    <name type="scientific">marine metagenome</name>
    <dbReference type="NCBI Taxonomy" id="408172"/>
    <lineage>
        <taxon>unclassified sequences</taxon>
        <taxon>metagenomes</taxon>
        <taxon>ecological metagenomes</taxon>
    </lineage>
</organism>
<evidence type="ECO:0000259" key="1">
    <source>
        <dbReference type="Pfam" id="PF09413"/>
    </source>
</evidence>
<dbReference type="SUPFAM" id="SSF54913">
    <property type="entry name" value="GlnB-like"/>
    <property type="match status" value="1"/>
</dbReference>
<feature type="domain" description="DUF2007" evidence="1">
    <location>
        <begin position="10"/>
        <end position="73"/>
    </location>
</feature>
<proteinExistence type="predicted"/>
<sequence length="92" mass="10105">MAKLTELTVVFRTQSDVEASVVRGLLESEGFQALLSSDIPHSVYPLSIGELGEVRVSVRTDEAERARQAIEEYRGDVAAGVESLNERLSKLE</sequence>
<dbReference type="Gene3D" id="3.30.70.790">
    <property type="entry name" value="UreE, C-terminal domain"/>
    <property type="match status" value="1"/>
</dbReference>
<dbReference type="AlphaFoldDB" id="A0A382LSY2"/>
<evidence type="ECO:0000313" key="2">
    <source>
        <dbReference type="EMBL" id="SVC38407.1"/>
    </source>
</evidence>
<name>A0A382LSY2_9ZZZZ</name>
<reference evidence="2" key="1">
    <citation type="submission" date="2018-05" db="EMBL/GenBank/DDBJ databases">
        <authorList>
            <person name="Lanie J.A."/>
            <person name="Ng W.-L."/>
            <person name="Kazmierczak K.M."/>
            <person name="Andrzejewski T.M."/>
            <person name="Davidsen T.M."/>
            <person name="Wayne K.J."/>
            <person name="Tettelin H."/>
            <person name="Glass J.I."/>
            <person name="Rusch D."/>
            <person name="Podicherti R."/>
            <person name="Tsui H.-C.T."/>
            <person name="Winkler M.E."/>
        </authorList>
    </citation>
    <scope>NUCLEOTIDE SEQUENCE</scope>
</reference>
<dbReference type="InterPro" id="IPR011322">
    <property type="entry name" value="N-reg_PII-like_a/b"/>
</dbReference>
<dbReference type="EMBL" id="UINC01088307">
    <property type="protein sequence ID" value="SVC38407.1"/>
    <property type="molecule type" value="Genomic_DNA"/>
</dbReference>
<dbReference type="Pfam" id="PF09413">
    <property type="entry name" value="DUF2007"/>
    <property type="match status" value="1"/>
</dbReference>
<protein>
    <recommendedName>
        <fullName evidence="1">DUF2007 domain-containing protein</fullName>
    </recommendedName>
</protein>
<feature type="non-terminal residue" evidence="2">
    <location>
        <position position="92"/>
    </location>
</feature>
<accession>A0A382LSY2</accession>